<dbReference type="OMA" id="LAMELWP"/>
<reference evidence="1 2" key="1">
    <citation type="journal article" date="2008" name="PLoS Genet.">
        <title>Genomic islands in the pathogenic filamentous fungus Aspergillus fumigatus.</title>
        <authorList>
            <person name="Fedorova N.D."/>
            <person name="Khaldi N."/>
            <person name="Joardar V.S."/>
            <person name="Maiti R."/>
            <person name="Amedeo P."/>
            <person name="Anderson M.J."/>
            <person name="Crabtree J."/>
            <person name="Silva J.C."/>
            <person name="Badger J.H."/>
            <person name="Albarraq A."/>
            <person name="Angiuoli S."/>
            <person name="Bussey H."/>
            <person name="Bowyer P."/>
            <person name="Cotty P.J."/>
            <person name="Dyer P.S."/>
            <person name="Egan A."/>
            <person name="Galens K."/>
            <person name="Fraser-Liggett C.M."/>
            <person name="Haas B.J."/>
            <person name="Inman J.M."/>
            <person name="Kent R."/>
            <person name="Lemieux S."/>
            <person name="Malavazi I."/>
            <person name="Orvis J."/>
            <person name="Roemer T."/>
            <person name="Ronning C.M."/>
            <person name="Sundaram J.P."/>
            <person name="Sutton G."/>
            <person name="Turner G."/>
            <person name="Venter J.C."/>
            <person name="White O.R."/>
            <person name="Whitty B.R."/>
            <person name="Youngman P."/>
            <person name="Wolfe K.H."/>
            <person name="Goldman G.H."/>
            <person name="Wortman J.R."/>
            <person name="Jiang B."/>
            <person name="Denning D.W."/>
            <person name="Nierman W.C."/>
        </authorList>
    </citation>
    <scope>NUCLEOTIDE SEQUENCE [LARGE SCALE GENOMIC DNA]</scope>
    <source>
        <strain evidence="2">ATCC 1007 / CBS 513.65 / DSM 816 / NCTC 3887 / NRRL 1</strain>
    </source>
</reference>
<dbReference type="eggNOG" id="ENOG502SYD7">
    <property type="taxonomic scope" value="Eukaryota"/>
</dbReference>
<dbReference type="HOGENOM" id="CLU_1267258_0_0_1"/>
<dbReference type="AlphaFoldDB" id="A1CIV6"/>
<dbReference type="RefSeq" id="XP_001272237.1">
    <property type="nucleotide sequence ID" value="XM_001272236.1"/>
</dbReference>
<dbReference type="KEGG" id="act:ACLA_052840"/>
<dbReference type="VEuPathDB" id="FungiDB:ACLA_052840"/>
<dbReference type="Proteomes" id="UP000006701">
    <property type="component" value="Unassembled WGS sequence"/>
</dbReference>
<dbReference type="GeneID" id="4703968"/>
<evidence type="ECO:0000313" key="2">
    <source>
        <dbReference type="Proteomes" id="UP000006701"/>
    </source>
</evidence>
<evidence type="ECO:0000313" key="1">
    <source>
        <dbReference type="EMBL" id="EAW10811.1"/>
    </source>
</evidence>
<gene>
    <name evidence="1" type="ORF">ACLA_052840</name>
</gene>
<sequence length="194" mass="22004">MPVVKKGPRHHPSLLGIPKKIQLKIIKKLDFTSKIALQRTNYHFANIISEDPPKTRAEKAEFIRGYELWAENNSRFGCYECLKLKAATKFADDQVTGMRAKGRAEGTQRLCVPCGLKKDIYNYIEPVIVCQKPHYACLDCGRLQAYGLRCMYCNSCNRYCVAVETPGRRNVQCTHCKRRGALTDLGQEPVECAC</sequence>
<name>A1CIV6_ASPCL</name>
<organism evidence="1 2">
    <name type="scientific">Aspergillus clavatus (strain ATCC 1007 / CBS 513.65 / DSM 816 / NCTC 3887 / NRRL 1 / QM 1276 / 107)</name>
    <dbReference type="NCBI Taxonomy" id="344612"/>
    <lineage>
        <taxon>Eukaryota</taxon>
        <taxon>Fungi</taxon>
        <taxon>Dikarya</taxon>
        <taxon>Ascomycota</taxon>
        <taxon>Pezizomycotina</taxon>
        <taxon>Eurotiomycetes</taxon>
        <taxon>Eurotiomycetidae</taxon>
        <taxon>Eurotiales</taxon>
        <taxon>Aspergillaceae</taxon>
        <taxon>Aspergillus</taxon>
        <taxon>Aspergillus subgen. Fumigati</taxon>
    </lineage>
</organism>
<dbReference type="EMBL" id="DS027054">
    <property type="protein sequence ID" value="EAW10811.1"/>
    <property type="molecule type" value="Genomic_DNA"/>
</dbReference>
<protein>
    <submittedName>
        <fullName evidence="1">F-box domain protein</fullName>
    </submittedName>
</protein>
<keyword evidence="2" id="KW-1185">Reference proteome</keyword>
<proteinExistence type="predicted"/>
<accession>A1CIV6</accession>